<feature type="repeat" description="TPR" evidence="1">
    <location>
        <begin position="100"/>
        <end position="133"/>
    </location>
</feature>
<evidence type="ECO:0000313" key="2">
    <source>
        <dbReference type="EMBL" id="MFD1263323.1"/>
    </source>
</evidence>
<evidence type="ECO:0000313" key="3">
    <source>
        <dbReference type="Proteomes" id="UP001597158"/>
    </source>
</evidence>
<feature type="repeat" description="TPR" evidence="1">
    <location>
        <begin position="168"/>
        <end position="201"/>
    </location>
</feature>
<dbReference type="Gene3D" id="1.25.40.10">
    <property type="entry name" value="Tetratricopeptide repeat domain"/>
    <property type="match status" value="1"/>
</dbReference>
<dbReference type="InterPro" id="IPR019734">
    <property type="entry name" value="TPR_rpt"/>
</dbReference>
<sequence>MTTRQAPEIFQIPLDDLDPAGLPPRGTPEFEQAVIGRYALDYAARGWQAVVAVDDAFVRVVAVPERGVEPKAYVLGLLQNGFLEDALPVLEALDGMLDDAEIAYSHGLCLSELGRPADAVAPLQRAVELDPTHANAFIALGVAFARTGRADEAANALRDAVKLEPENAFAKRNLAAVLMRSGRAAEALPFFRQAASLAPADPGAQLGLAQCLEALGPSHVKEAAEQYKAVVKRFPEHQAGEMAEEALTRIGHEEMRAAVDGGLRMDAVMYMQAALDRFATLDQAKVGQIVMEIALIGRNGLEINKPAVRYTLENLEGEFSGLALLAYMHVGFRIFDPKGDAGTGLDREYEAAVKMRRER</sequence>
<dbReference type="PANTHER" id="PTHR44809">
    <property type="match status" value="1"/>
</dbReference>
<dbReference type="EMBL" id="JBHTMC010000013">
    <property type="protein sequence ID" value="MFD1263323.1"/>
    <property type="molecule type" value="Genomic_DNA"/>
</dbReference>
<dbReference type="RefSeq" id="WP_277833297.1">
    <property type="nucleotide sequence ID" value="NZ_JARQZE010000007.1"/>
</dbReference>
<dbReference type="InterPro" id="IPR052943">
    <property type="entry name" value="TMTC_O-mannosyl-trnsfr"/>
</dbReference>
<dbReference type="PANTHER" id="PTHR44809:SF1">
    <property type="entry name" value="PROTEIN O-MANNOSYL-TRANSFERASE TMTC1"/>
    <property type="match status" value="1"/>
</dbReference>
<dbReference type="PROSITE" id="PS50005">
    <property type="entry name" value="TPR"/>
    <property type="match status" value="3"/>
</dbReference>
<gene>
    <name evidence="2" type="ORF">ACFQ4M_06975</name>
</gene>
<organism evidence="2 3">
    <name type="scientific">Thauera mechernichensis</name>
    <dbReference type="NCBI Taxonomy" id="82788"/>
    <lineage>
        <taxon>Bacteria</taxon>
        <taxon>Pseudomonadati</taxon>
        <taxon>Pseudomonadota</taxon>
        <taxon>Betaproteobacteria</taxon>
        <taxon>Rhodocyclales</taxon>
        <taxon>Zoogloeaceae</taxon>
        <taxon>Thauera</taxon>
    </lineage>
</organism>
<feature type="repeat" description="TPR" evidence="1">
    <location>
        <begin position="134"/>
        <end position="167"/>
    </location>
</feature>
<accession>A0ABW3WDK8</accession>
<name>A0ABW3WDK8_9RHOO</name>
<dbReference type="Pfam" id="PF13432">
    <property type="entry name" value="TPR_16"/>
    <property type="match status" value="2"/>
</dbReference>
<dbReference type="SUPFAM" id="SSF48452">
    <property type="entry name" value="TPR-like"/>
    <property type="match status" value="1"/>
</dbReference>
<proteinExistence type="predicted"/>
<dbReference type="Proteomes" id="UP001597158">
    <property type="component" value="Unassembled WGS sequence"/>
</dbReference>
<dbReference type="Pfam" id="PF13174">
    <property type="entry name" value="TPR_6"/>
    <property type="match status" value="1"/>
</dbReference>
<protein>
    <submittedName>
        <fullName evidence="2">Tetratricopeptide repeat protein</fullName>
    </submittedName>
</protein>
<dbReference type="SMART" id="SM00028">
    <property type="entry name" value="TPR"/>
    <property type="match status" value="4"/>
</dbReference>
<evidence type="ECO:0000256" key="1">
    <source>
        <dbReference type="PROSITE-ProRule" id="PRU00339"/>
    </source>
</evidence>
<keyword evidence="1" id="KW-0802">TPR repeat</keyword>
<reference evidence="3" key="1">
    <citation type="journal article" date="2019" name="Int. J. Syst. Evol. Microbiol.">
        <title>The Global Catalogue of Microorganisms (GCM) 10K type strain sequencing project: providing services to taxonomists for standard genome sequencing and annotation.</title>
        <authorList>
            <consortium name="The Broad Institute Genomics Platform"/>
            <consortium name="The Broad Institute Genome Sequencing Center for Infectious Disease"/>
            <person name="Wu L."/>
            <person name="Ma J."/>
        </authorList>
    </citation>
    <scope>NUCLEOTIDE SEQUENCE [LARGE SCALE GENOMIC DNA]</scope>
    <source>
        <strain evidence="3">CCUG 48884</strain>
    </source>
</reference>
<dbReference type="InterPro" id="IPR011990">
    <property type="entry name" value="TPR-like_helical_dom_sf"/>
</dbReference>
<dbReference type="PROSITE" id="PS50293">
    <property type="entry name" value="TPR_REGION"/>
    <property type="match status" value="1"/>
</dbReference>
<comment type="caution">
    <text evidence="2">The sequence shown here is derived from an EMBL/GenBank/DDBJ whole genome shotgun (WGS) entry which is preliminary data.</text>
</comment>
<keyword evidence="3" id="KW-1185">Reference proteome</keyword>